<dbReference type="PANTHER" id="PTHR42693">
    <property type="entry name" value="ARYLSULFATASE FAMILY MEMBER"/>
    <property type="match status" value="1"/>
</dbReference>
<dbReference type="AlphaFoldDB" id="A0A841FMT8"/>
<proteinExistence type="inferred from homology"/>
<name>A0A841FMT8_9ACTN</name>
<dbReference type="EMBL" id="JACHGT010000012">
    <property type="protein sequence ID" value="MBB6037335.1"/>
    <property type="molecule type" value="Genomic_DNA"/>
</dbReference>
<evidence type="ECO:0000259" key="3">
    <source>
        <dbReference type="Pfam" id="PF00884"/>
    </source>
</evidence>
<dbReference type="InterPro" id="IPR017850">
    <property type="entry name" value="Alkaline_phosphatase_core_sf"/>
</dbReference>
<evidence type="ECO:0000313" key="4">
    <source>
        <dbReference type="EMBL" id="MBB6037335.1"/>
    </source>
</evidence>
<comment type="caution">
    <text evidence="4">The sequence shown here is derived from an EMBL/GenBank/DDBJ whole genome shotgun (WGS) entry which is preliminary data.</text>
</comment>
<dbReference type="Pfam" id="PF00884">
    <property type="entry name" value="Sulfatase"/>
    <property type="match status" value="1"/>
</dbReference>
<dbReference type="SUPFAM" id="SSF53649">
    <property type="entry name" value="Alkaline phosphatase-like"/>
    <property type="match status" value="1"/>
</dbReference>
<dbReference type="Gene3D" id="3.40.720.10">
    <property type="entry name" value="Alkaline Phosphatase, subunit A"/>
    <property type="match status" value="1"/>
</dbReference>
<dbReference type="CDD" id="cd16022">
    <property type="entry name" value="sulfatase_like"/>
    <property type="match status" value="1"/>
</dbReference>
<dbReference type="InterPro" id="IPR000917">
    <property type="entry name" value="Sulfatase_N"/>
</dbReference>
<dbReference type="Proteomes" id="UP000548476">
    <property type="component" value="Unassembled WGS sequence"/>
</dbReference>
<gene>
    <name evidence="4" type="ORF">HNR73_005211</name>
</gene>
<protein>
    <submittedName>
        <fullName evidence="4">Arylsulfatase A-like enzyme</fullName>
    </submittedName>
</protein>
<accession>A0A841FMT8</accession>
<organism evidence="4 5">
    <name type="scientific">Phytomonospora endophytica</name>
    <dbReference type="NCBI Taxonomy" id="714109"/>
    <lineage>
        <taxon>Bacteria</taxon>
        <taxon>Bacillati</taxon>
        <taxon>Actinomycetota</taxon>
        <taxon>Actinomycetes</taxon>
        <taxon>Micromonosporales</taxon>
        <taxon>Micromonosporaceae</taxon>
        <taxon>Phytomonospora</taxon>
    </lineage>
</organism>
<evidence type="ECO:0000256" key="1">
    <source>
        <dbReference type="ARBA" id="ARBA00008779"/>
    </source>
</evidence>
<dbReference type="GO" id="GO:0004065">
    <property type="term" value="F:arylsulfatase activity"/>
    <property type="evidence" value="ECO:0007669"/>
    <property type="project" value="TreeGrafter"/>
</dbReference>
<dbReference type="InterPro" id="IPR050738">
    <property type="entry name" value="Sulfatase"/>
</dbReference>
<comment type="similarity">
    <text evidence="1">Belongs to the sulfatase family.</text>
</comment>
<dbReference type="NCBIfam" id="NF010322">
    <property type="entry name" value="PRK13759.1"/>
    <property type="match status" value="1"/>
</dbReference>
<sequence length="472" mass="52526">MTSPKRPNVLLITADQWRGDALSGAGHPVVRTPYLDELAARGARFDRAYSATPSCIPARAALHTGLSQRSHGRVGYQDGVAWDYPVTMAGEFGRAGYQTRAIGKMHVYPERHRIGFDEVVLHDGYLHFARDRRRDPRLHDDYRAWLARRTGDPGADEAALGLQCNSVVARPWDGPEALHPTNWVVTEAVDFLYRRDPTAPFFLNLSFHRPHPPYDPPAWAFEQYLSAPPYEPVVGDWTGTYEGWRNDARADANVAVYDPVTAHRARAGYFGHMSHIDAQVNYFLEVLAEFGELDDTWICFTSDHGEMLGEHHMWRKAYPYEGSSRVPMLLAGPGLPGGVVSDEVVELRDVMPTLLAAAGVDTPTVDGSSLLPLARGASGGVREYLHGEHQLFGQSMHWITDERYKYVWLSADGREQLFDLRADPAETRDLAAAETDALARQRARLVAELDGRPEGYVEDGGLVAGREALTLL</sequence>
<keyword evidence="5" id="KW-1185">Reference proteome</keyword>
<reference evidence="4 5" key="1">
    <citation type="submission" date="2020-08" db="EMBL/GenBank/DDBJ databases">
        <title>Genomic Encyclopedia of Type Strains, Phase IV (KMG-IV): sequencing the most valuable type-strain genomes for metagenomic binning, comparative biology and taxonomic classification.</title>
        <authorList>
            <person name="Goeker M."/>
        </authorList>
    </citation>
    <scope>NUCLEOTIDE SEQUENCE [LARGE SCALE GENOMIC DNA]</scope>
    <source>
        <strain evidence="4 5">YIM 65646</strain>
    </source>
</reference>
<evidence type="ECO:0000313" key="5">
    <source>
        <dbReference type="Proteomes" id="UP000548476"/>
    </source>
</evidence>
<dbReference type="RefSeq" id="WP_184790160.1">
    <property type="nucleotide sequence ID" value="NZ_BONT01000081.1"/>
</dbReference>
<keyword evidence="2" id="KW-0378">Hydrolase</keyword>
<dbReference type="PANTHER" id="PTHR42693:SF53">
    <property type="entry name" value="ENDO-4-O-SULFATASE"/>
    <property type="match status" value="1"/>
</dbReference>
<feature type="domain" description="Sulfatase N-terminal" evidence="3">
    <location>
        <begin position="7"/>
        <end position="360"/>
    </location>
</feature>
<evidence type="ECO:0000256" key="2">
    <source>
        <dbReference type="ARBA" id="ARBA00022801"/>
    </source>
</evidence>